<name>A0A2S9IJF7_9HYPH</name>
<feature type="compositionally biased region" description="Basic and acidic residues" evidence="1">
    <location>
        <begin position="181"/>
        <end position="192"/>
    </location>
</feature>
<evidence type="ECO:0000313" key="2">
    <source>
        <dbReference type="EMBL" id="PRD40673.1"/>
    </source>
</evidence>
<evidence type="ECO:0000256" key="1">
    <source>
        <dbReference type="SAM" id="MobiDB-lite"/>
    </source>
</evidence>
<evidence type="ECO:0000313" key="3">
    <source>
        <dbReference type="Proteomes" id="UP000239434"/>
    </source>
</evidence>
<protein>
    <submittedName>
        <fullName evidence="2">Uncharacterized protein</fullName>
    </submittedName>
</protein>
<dbReference type="Proteomes" id="UP000239434">
    <property type="component" value="Unassembled WGS sequence"/>
</dbReference>
<keyword evidence="3" id="KW-1185">Reference proteome</keyword>
<dbReference type="EMBL" id="PVBR01000035">
    <property type="protein sequence ID" value="PRD40673.1"/>
    <property type="molecule type" value="Genomic_DNA"/>
</dbReference>
<dbReference type="RefSeq" id="WP_105745695.1">
    <property type="nucleotide sequence ID" value="NZ_PVBR01000035.1"/>
</dbReference>
<accession>A0A2S9IJF7</accession>
<feature type="region of interest" description="Disordered" evidence="1">
    <location>
        <begin position="151"/>
        <end position="223"/>
    </location>
</feature>
<gene>
    <name evidence="2" type="ORF">C5748_25755</name>
</gene>
<organism evidence="2 3">
    <name type="scientific">Phyllobacterium phragmitis</name>
    <dbReference type="NCBI Taxonomy" id="2670329"/>
    <lineage>
        <taxon>Bacteria</taxon>
        <taxon>Pseudomonadati</taxon>
        <taxon>Pseudomonadota</taxon>
        <taxon>Alphaproteobacteria</taxon>
        <taxon>Hyphomicrobiales</taxon>
        <taxon>Phyllobacteriaceae</taxon>
        <taxon>Phyllobacterium</taxon>
    </lineage>
</organism>
<feature type="compositionally biased region" description="Polar residues" evidence="1">
    <location>
        <begin position="209"/>
        <end position="223"/>
    </location>
</feature>
<proteinExistence type="predicted"/>
<feature type="compositionally biased region" description="Basic and acidic residues" evidence="1">
    <location>
        <begin position="151"/>
        <end position="168"/>
    </location>
</feature>
<sequence length="283" mass="31529">MNGRPASIDLETGEVIDDPSALLSPLQIALRDLARFKFATIETVRADPRLVKAPCLAVISVYLEFVTLDKRTLKPKPAFASTVTLMARACIKSKTTARTARRLLVENGYLVRIGETKDGCEKYRVENPHWERVQMHVCEATEYLKQVEAARREDERKKKRASPDRGSDIDPTQSEGGVKYWPDRGSDIDPKYLRGNLRGYGSEEEDPIQSGSTVSGYGSPSYQSDNDDFVFPAPTSCDEADRLLSALLAGVKVSEGIEVFFRRRLMAGTLTKSMVDQQRSFAA</sequence>
<comment type="caution">
    <text evidence="2">The sequence shown here is derived from an EMBL/GenBank/DDBJ whole genome shotgun (WGS) entry which is preliminary data.</text>
</comment>
<reference evidence="2 3" key="1">
    <citation type="submission" date="2018-02" db="EMBL/GenBank/DDBJ databases">
        <title>The draft genome of Phyllobacterium sp. 1N-3.</title>
        <authorList>
            <person name="Liu L."/>
            <person name="Li L."/>
            <person name="Zhang X."/>
            <person name="Wang T."/>
            <person name="Liang L."/>
        </authorList>
    </citation>
    <scope>NUCLEOTIDE SEQUENCE [LARGE SCALE GENOMIC DNA]</scope>
    <source>
        <strain evidence="2 3">1N-3</strain>
    </source>
</reference>
<dbReference type="AlphaFoldDB" id="A0A2S9IJF7"/>